<sequence>MKMVKLDIHTLAHHLKQERLYVNSEKQLIQRLNADVLKTAEKLYRTAWIAKQQRINLDRLIITSAEASPAECCQHAKILEDTQFVDGYKQLGFQETAYGEFLSRLRENPRLIASSLVAGEKLNQENTQSVIYTVFTSLYGNCIMQEDESYLLQVLRYLIEFELKESDNPRRLLRRGTCAFSILFKLFSEGLFSAKLFLTATLHEPIMQLLVEDEDHLETDPNKLIERFSPSQQEKLFGEKGSDRFRQKVQEMVDSNEAKLVALVNKFIGYLKQNTYCFPHSLRWIVSQMYKTLSCVDRLEVGEVRAMCTDLLLACFICPAVVNPEQYGIISDAPINEVARFNLMQVGRLLQQLAMTGSEEGDPRTKSSLGKFDKSCVAAFLDVVIGGRAVETPPMSSVNLLEGLSRTVVYITYSQLITLVNFMKSVMSGDQLREDRMALDNLLANLPQAKPGKSSSLEMTPYNTPQLSPATTPANKKNRLPIATRSRSRTNVLMDLHMDHEGSSQETIQEVQPEEVLVISLGTGPQLTPGMMSENEVLNMQLSDGGQGDVPVDENKLHGPSNRSNSVSSLDLEGESVSELGAGPSGSNGVEALQLLEHEQATTQDNLDDKLRKFEIRDMMGLTDDRDISETVSETWSTDVLGSDFDPNIDEDRLQEIAGAAAENMLGSLLCLPGPGSVLLDPCTGSTISETTSEAWSVEVLPSDSEAPDLKQEERLQELESCSGLGSTSDDTDVREVSSRPSTPGLSVVSGISATSEDIPNKIEDLRSECSSDFGGKDSVTSPDMDEVTHGAHQLTSPPSQSESLLAMFDPLSSHEGASAVVRPKVHYARPSHPPPDPPILEGAVGGNEARLPNFGSHVLTPAEMEAFRQRHSYPERLVRSRSSDIVSSVRRPMSDPSWNRRPGNEERELPPAAAIGATSLVAAPHSSSSSPSKDSSRGETEERKDSDDEKSDRNRPWWRKRFVSAMPKAPIPFRKKEKQEKDKDDLGPDRFSTLTDDPSPRLSAQAQVAEDILDKYRNAIKRTSPSEGAMANYESTEVIGDGESAQDSPREETLQNMSADDLPDSASQAAHPQDSAFSYRDAKKKLRLALCSADSIAFPVLTHSTRNGLPDHTDPEDNEIVCFLKIQIAEAINLQDKNLMAQLQETMRCVCRFDNRTCRKLLASIAEDYRKRAPYIAYLTRCRQGLQTTQAHLERLLQRVLRDKEVANRYFTTVCVRLLLESKEKKIREFIQDFQKLTAADDKTAQVEDFLQFLYGAMAQDVIWQNASEEQLQDAQLAIERSVMNRIFKLAFYPNQDGDILRDQVLHEHIQRLSKVVTANHRALQIPEANPPCLLSTVQYISSFYASCLSGEESYWWMQFTAAVEFIKTIDDRK</sequence>
<feature type="region of interest" description="Disordered" evidence="6">
    <location>
        <begin position="541"/>
        <end position="589"/>
    </location>
</feature>
<dbReference type="Pfam" id="PF02204">
    <property type="entry name" value="VPS9"/>
    <property type="match status" value="1"/>
</dbReference>
<feature type="compositionally biased region" description="Basic and acidic residues" evidence="6">
    <location>
        <begin position="759"/>
        <end position="770"/>
    </location>
</feature>
<dbReference type="Gene3D" id="1.20.1050.80">
    <property type="entry name" value="VPS9 domain"/>
    <property type="match status" value="1"/>
</dbReference>
<dbReference type="InterPro" id="IPR045046">
    <property type="entry name" value="Vps9-like"/>
</dbReference>
<dbReference type="SUPFAM" id="SSF48350">
    <property type="entry name" value="GTPase activation domain, GAP"/>
    <property type="match status" value="1"/>
</dbReference>
<evidence type="ECO:0000313" key="9">
    <source>
        <dbReference type="Proteomes" id="UP000472268"/>
    </source>
</evidence>
<dbReference type="GO" id="GO:0030139">
    <property type="term" value="C:endocytic vesicle"/>
    <property type="evidence" value="ECO:0007669"/>
    <property type="project" value="TreeGrafter"/>
</dbReference>
<evidence type="ECO:0000259" key="7">
    <source>
        <dbReference type="PROSITE" id="PS50018"/>
    </source>
</evidence>
<feature type="compositionally biased region" description="Basic and acidic residues" evidence="6">
    <location>
        <begin position="978"/>
        <end position="989"/>
    </location>
</feature>
<keyword evidence="5" id="KW-0472">Membrane</keyword>
<dbReference type="GO" id="GO:0031267">
    <property type="term" value="F:small GTPase binding"/>
    <property type="evidence" value="ECO:0007669"/>
    <property type="project" value="TreeGrafter"/>
</dbReference>
<gene>
    <name evidence="8" type="primary">GAPVD1</name>
</gene>
<dbReference type="Gene3D" id="1.10.246.120">
    <property type="match status" value="1"/>
</dbReference>
<comment type="subcellular location">
    <subcellularLocation>
        <location evidence="1">Membrane</location>
        <topology evidence="1">Peripheral membrane protein</topology>
    </subcellularLocation>
</comment>
<protein>
    <submittedName>
        <fullName evidence="8">GTPase activating protein and VPS9 domains 1</fullName>
    </submittedName>
</protein>
<feature type="region of interest" description="Disordered" evidence="6">
    <location>
        <begin position="827"/>
        <end position="855"/>
    </location>
</feature>
<dbReference type="GO" id="GO:0006897">
    <property type="term" value="P:endocytosis"/>
    <property type="evidence" value="ECO:0007669"/>
    <property type="project" value="UniProtKB-KW"/>
</dbReference>
<dbReference type="Gene3D" id="1.10.506.10">
    <property type="entry name" value="GTPase Activation - p120gap, domain 1"/>
    <property type="match status" value="1"/>
</dbReference>
<dbReference type="Proteomes" id="UP000472268">
    <property type="component" value="Chromosome 13"/>
</dbReference>
<evidence type="ECO:0000256" key="2">
    <source>
        <dbReference type="ARBA" id="ARBA00008489"/>
    </source>
</evidence>
<feature type="domain" description="Ras-GAP" evidence="7">
    <location>
        <begin position="146"/>
        <end position="355"/>
    </location>
</feature>
<dbReference type="SUPFAM" id="SSF109993">
    <property type="entry name" value="VPS9 domain"/>
    <property type="match status" value="1"/>
</dbReference>
<dbReference type="FunFam" id="1.10.246.120:FF:000001">
    <property type="entry name" value="GTPase-activating protein and VPS9 domain-containing protein 1 isoform X1"/>
    <property type="match status" value="1"/>
</dbReference>
<dbReference type="PROSITE" id="PS50018">
    <property type="entry name" value="RAS_GTPASE_ACTIV_2"/>
    <property type="match status" value="1"/>
</dbReference>
<dbReference type="GO" id="GO:0005829">
    <property type="term" value="C:cytosol"/>
    <property type="evidence" value="ECO:0007669"/>
    <property type="project" value="TreeGrafter"/>
</dbReference>
<evidence type="ECO:0000313" key="8">
    <source>
        <dbReference type="Ensembl" id="ENSSSUP00005007756.1"/>
    </source>
</evidence>
<dbReference type="InterPro" id="IPR003123">
    <property type="entry name" value="VPS9"/>
</dbReference>
<feature type="region of interest" description="Disordered" evidence="6">
    <location>
        <begin position="1039"/>
        <end position="1077"/>
    </location>
</feature>
<dbReference type="InterPro" id="IPR001936">
    <property type="entry name" value="RasGAP_dom"/>
</dbReference>
<dbReference type="InterPro" id="IPR037191">
    <property type="entry name" value="VPS9_dom_sf"/>
</dbReference>
<feature type="region of interest" description="Disordered" evidence="6">
    <location>
        <begin position="720"/>
        <end position="801"/>
    </location>
</feature>
<feature type="region of interest" description="Disordered" evidence="6">
    <location>
        <begin position="871"/>
        <end position="1004"/>
    </location>
</feature>
<evidence type="ECO:0000256" key="3">
    <source>
        <dbReference type="ARBA" id="ARBA00022583"/>
    </source>
</evidence>
<evidence type="ECO:0000256" key="4">
    <source>
        <dbReference type="ARBA" id="ARBA00022658"/>
    </source>
</evidence>
<evidence type="ECO:0000256" key="1">
    <source>
        <dbReference type="ARBA" id="ARBA00004170"/>
    </source>
</evidence>
<feature type="compositionally biased region" description="Basic and acidic residues" evidence="6">
    <location>
        <begin position="935"/>
        <end position="956"/>
    </location>
</feature>
<feature type="compositionally biased region" description="Polar residues" evidence="6">
    <location>
        <begin position="739"/>
        <end position="758"/>
    </location>
</feature>
<dbReference type="CDD" id="cd05129">
    <property type="entry name" value="RasGAP_RAP6"/>
    <property type="match status" value="1"/>
</dbReference>
<evidence type="ECO:0000256" key="6">
    <source>
        <dbReference type="SAM" id="MobiDB-lite"/>
    </source>
</evidence>
<keyword evidence="3" id="KW-0254">Endocytosis</keyword>
<dbReference type="PANTHER" id="PTHR23101">
    <property type="entry name" value="RAB GDP/GTP EXCHANGE FACTOR"/>
    <property type="match status" value="1"/>
</dbReference>
<dbReference type="InterPro" id="IPR008936">
    <property type="entry name" value="Rho_GTPase_activation_prot"/>
</dbReference>
<name>A0A673TFJ2_SURSU</name>
<dbReference type="InterPro" id="IPR041545">
    <property type="entry name" value="DUF5601"/>
</dbReference>
<comment type="similarity">
    <text evidence="2">Belongs to the GAPVD1 family.</text>
</comment>
<dbReference type="Ensembl" id="ENSSSUT00005008939.1">
    <property type="protein sequence ID" value="ENSSSUP00005007756.1"/>
    <property type="gene ID" value="ENSSSUG00005004816.1"/>
</dbReference>
<dbReference type="GO" id="GO:0005085">
    <property type="term" value="F:guanyl-nucleotide exchange factor activity"/>
    <property type="evidence" value="ECO:0007669"/>
    <property type="project" value="UniProtKB-KW"/>
</dbReference>
<reference evidence="8 9" key="1">
    <citation type="submission" date="2019-05" db="EMBL/GenBank/DDBJ databases">
        <title>A Chromosome-scale Meerkat (S. suricatta) Genome Assembly.</title>
        <authorList>
            <person name="Dudchenko O."/>
            <person name="Lieberman Aiden E."/>
            <person name="Tung J."/>
            <person name="Barreiro L.B."/>
            <person name="Clutton-Brock T.H."/>
        </authorList>
    </citation>
    <scope>NUCLEOTIDE SEQUENCE [LARGE SCALE GENOMIC DNA]</scope>
</reference>
<dbReference type="Pfam" id="PF00616">
    <property type="entry name" value="RasGAP"/>
    <property type="match status" value="1"/>
</dbReference>
<proteinExistence type="inferred from homology"/>
<keyword evidence="9" id="KW-1185">Reference proteome</keyword>
<reference evidence="8" key="2">
    <citation type="submission" date="2025-08" db="UniProtKB">
        <authorList>
            <consortium name="Ensembl"/>
        </authorList>
    </citation>
    <scope>IDENTIFICATION</scope>
</reference>
<dbReference type="GO" id="GO:0016020">
    <property type="term" value="C:membrane"/>
    <property type="evidence" value="ECO:0007669"/>
    <property type="project" value="UniProtKB-SubCell"/>
</dbReference>
<keyword evidence="4" id="KW-0344">Guanine-nucleotide releasing factor</keyword>
<dbReference type="Pfam" id="PF18151">
    <property type="entry name" value="DUF5601"/>
    <property type="match status" value="1"/>
</dbReference>
<feature type="compositionally biased region" description="Basic and acidic residues" evidence="6">
    <location>
        <begin position="871"/>
        <end position="883"/>
    </location>
</feature>
<dbReference type="PANTHER" id="PTHR23101:SF25">
    <property type="entry name" value="GTPASE-ACTIVATING PROTEIN AND VPS9 DOMAIN-CONTAINING PROTEIN 1"/>
    <property type="match status" value="1"/>
</dbReference>
<dbReference type="FunFam" id="1.10.506.10:FF:000009">
    <property type="entry name" value="GTPase-activating protein and VPS9 domain-containing protein 1 isoform X1"/>
    <property type="match status" value="1"/>
</dbReference>
<evidence type="ECO:0000256" key="5">
    <source>
        <dbReference type="ARBA" id="ARBA00023136"/>
    </source>
</evidence>
<organism evidence="8 9">
    <name type="scientific">Suricata suricatta</name>
    <name type="common">Meerkat</name>
    <dbReference type="NCBI Taxonomy" id="37032"/>
    <lineage>
        <taxon>Eukaryota</taxon>
        <taxon>Metazoa</taxon>
        <taxon>Chordata</taxon>
        <taxon>Craniata</taxon>
        <taxon>Vertebrata</taxon>
        <taxon>Euteleostomi</taxon>
        <taxon>Mammalia</taxon>
        <taxon>Eutheria</taxon>
        <taxon>Laurasiatheria</taxon>
        <taxon>Carnivora</taxon>
        <taxon>Feliformia</taxon>
        <taxon>Herpestidae</taxon>
        <taxon>Suricata</taxon>
    </lineage>
</organism>
<reference evidence="8" key="3">
    <citation type="submission" date="2025-09" db="UniProtKB">
        <authorList>
            <consortium name="Ensembl"/>
        </authorList>
    </citation>
    <scope>IDENTIFICATION</scope>
</reference>
<feature type="compositionally biased region" description="Polar residues" evidence="6">
    <location>
        <begin position="993"/>
        <end position="1004"/>
    </location>
</feature>
<accession>A0A673TFJ2</accession>